<feature type="active site" description="Proton acceptor" evidence="7">
    <location>
        <position position="442"/>
    </location>
</feature>
<comment type="similarity">
    <text evidence="3 6">Belongs to the peptidase S33 family.</text>
</comment>
<accession>A0A553P1N0</accession>
<dbReference type="PRINTS" id="PR00412">
    <property type="entry name" value="EPOXHYDRLASE"/>
</dbReference>
<dbReference type="GO" id="GO:0033961">
    <property type="term" value="F:cis-stilbene-oxide hydrolase activity"/>
    <property type="evidence" value="ECO:0007669"/>
    <property type="project" value="UniProtKB-UniRule"/>
</dbReference>
<organism evidence="10 11">
    <name type="scientific">Tigriopus californicus</name>
    <name type="common">Marine copepod</name>
    <dbReference type="NCBI Taxonomy" id="6832"/>
    <lineage>
        <taxon>Eukaryota</taxon>
        <taxon>Metazoa</taxon>
        <taxon>Ecdysozoa</taxon>
        <taxon>Arthropoda</taxon>
        <taxon>Crustacea</taxon>
        <taxon>Multicrustacea</taxon>
        <taxon>Hexanauplia</taxon>
        <taxon>Copepoda</taxon>
        <taxon>Harpacticoida</taxon>
        <taxon>Harpacticidae</taxon>
        <taxon>Tigriopus</taxon>
    </lineage>
</organism>
<gene>
    <name evidence="10" type="ORF">TCAL_00229</name>
</gene>
<dbReference type="EMBL" id="VCGU01000008">
    <property type="protein sequence ID" value="TRY71522.1"/>
    <property type="molecule type" value="Genomic_DNA"/>
</dbReference>
<dbReference type="OrthoDB" id="7130006at2759"/>
<dbReference type="GO" id="GO:0005789">
    <property type="term" value="C:endoplasmic reticulum membrane"/>
    <property type="evidence" value="ECO:0007669"/>
    <property type="project" value="UniProtKB-SubCell"/>
</dbReference>
<name>A0A553P1N0_TIGCA</name>
<reference evidence="10 11" key="1">
    <citation type="journal article" date="2018" name="Nat. Ecol. Evol.">
        <title>Genomic signatures of mitonuclear coevolution across populations of Tigriopus californicus.</title>
        <authorList>
            <person name="Barreto F.S."/>
            <person name="Watson E.T."/>
            <person name="Lima T.G."/>
            <person name="Willett C.S."/>
            <person name="Edmands S."/>
            <person name="Li W."/>
            <person name="Burton R.S."/>
        </authorList>
    </citation>
    <scope>NUCLEOTIDE SEQUENCE [LARGE SCALE GENOMIC DNA]</scope>
    <source>
        <strain evidence="10 11">San Diego</strain>
    </source>
</reference>
<evidence type="ECO:0000313" key="10">
    <source>
        <dbReference type="EMBL" id="TRY71522.1"/>
    </source>
</evidence>
<dbReference type="OMA" id="WVKQKYH"/>
<dbReference type="Pfam" id="PF06441">
    <property type="entry name" value="EHN"/>
    <property type="match status" value="1"/>
</dbReference>
<sequence>MGCCLLKIAVLVHLVGALLIGGLFWAVLNDHYPPLPDVPHVPATWFGKGKPTQEDTAIRPFKVDFDPKDVMDLKKRLQMDLTRLQEPLEDAGFTYGFSQSHLKTVGEYWLKKFDLSKSQSLMNSMPQFKTSIDGIDLHFVHAKPDPKKAKGKTVLPLLLVHGWPGSFVEFVKIIPLLTEASPDRDFVFEVIAPSIPGYAWSSAPAKKGFNGQQCARIFHRLMTERLGFDKYYTQGGDWGSLITMASALLYPESVLGSHFNMPFVNLPSSNLKNLLAAILPSGWVIDKAEESRILPLGEKFSDLFGEMGYAHLQATKPDTLGVSLNNSPLGLAAYILEKFSTWTNKANKQASDGNLLEKWTMDELLNNVVVYWMSGCITSSMRFYAENMQFFEEDNLALQRLPVLVPVGVSDFPHDIQSLPTSYLKSKYPKLVSVTTMSRGGHFAAYEEPQLLADDLIQFVSQVEEQIKKDASQSAKSKGEL</sequence>
<keyword evidence="5 6" id="KW-0378">Hydrolase</keyword>
<dbReference type="PIRSF" id="PIRSF001112">
    <property type="entry name" value="Epoxide_hydrolase"/>
    <property type="match status" value="1"/>
</dbReference>
<dbReference type="InterPro" id="IPR029058">
    <property type="entry name" value="AB_hydrolase_fold"/>
</dbReference>
<evidence type="ECO:0000256" key="5">
    <source>
        <dbReference type="ARBA" id="ARBA00022801"/>
    </source>
</evidence>
<dbReference type="Proteomes" id="UP000318571">
    <property type="component" value="Chromosome 7"/>
</dbReference>
<feature type="active site" description="Nucleophile" evidence="7">
    <location>
        <position position="237"/>
    </location>
</feature>
<dbReference type="PANTHER" id="PTHR21661">
    <property type="entry name" value="EPOXIDE HYDROLASE 1-RELATED"/>
    <property type="match status" value="1"/>
</dbReference>
<dbReference type="EC" id="3.3.2.9" evidence="6"/>
<feature type="active site" description="Proton donor" evidence="7">
    <location>
        <position position="384"/>
    </location>
</feature>
<dbReference type="Gene3D" id="3.40.50.1820">
    <property type="entry name" value="alpha/beta hydrolase"/>
    <property type="match status" value="1"/>
</dbReference>
<evidence type="ECO:0000256" key="3">
    <source>
        <dbReference type="ARBA" id="ARBA00010088"/>
    </source>
</evidence>
<keyword evidence="11" id="KW-1185">Reference proteome</keyword>
<evidence type="ECO:0000256" key="2">
    <source>
        <dbReference type="ARBA" id="ARBA00004111"/>
    </source>
</evidence>
<keyword evidence="6" id="KW-0256">Endoplasmic reticulum</keyword>
<keyword evidence="4 6" id="KW-0058">Aromatic hydrocarbons catabolism</keyword>
<evidence type="ECO:0000313" key="11">
    <source>
        <dbReference type="Proteomes" id="UP000318571"/>
    </source>
</evidence>
<keyword evidence="6 8" id="KW-0472">Membrane</keyword>
<dbReference type="STRING" id="6832.A0A553P1N0"/>
<evidence type="ECO:0000256" key="7">
    <source>
        <dbReference type="PIRSR" id="PIRSR001112-1"/>
    </source>
</evidence>
<comment type="subcellular location">
    <subcellularLocation>
        <location evidence="6">Endoplasmic reticulum membrane</location>
    </subcellularLocation>
    <subcellularLocation>
        <location evidence="2">Microsome membrane</location>
        <topology evidence="2">Single-pass membrane protein</topology>
    </subcellularLocation>
</comment>
<protein>
    <recommendedName>
        <fullName evidence="6">Epoxide hydrolase</fullName>
        <ecNumber evidence="6">3.3.2.9</ecNumber>
    </recommendedName>
</protein>
<comment type="catalytic activity">
    <reaction evidence="6">
        <text>cis-stilbene oxide + H2O = (1R,2R)-hydrobenzoin</text>
        <dbReference type="Rhea" id="RHEA:23900"/>
        <dbReference type="ChEBI" id="CHEBI:15377"/>
        <dbReference type="ChEBI" id="CHEBI:50004"/>
        <dbReference type="ChEBI" id="CHEBI:50014"/>
        <dbReference type="EC" id="3.3.2.9"/>
    </reaction>
</comment>
<proteinExistence type="inferred from homology"/>
<dbReference type="InterPro" id="IPR000639">
    <property type="entry name" value="Epox_hydrolase-like"/>
</dbReference>
<keyword evidence="8" id="KW-1133">Transmembrane helix</keyword>
<comment type="caution">
    <text evidence="10">The sequence shown here is derived from an EMBL/GenBank/DDBJ whole genome shotgun (WGS) entry which is preliminary data.</text>
</comment>
<dbReference type="PANTHER" id="PTHR21661:SF35">
    <property type="entry name" value="EPOXIDE HYDROLASE"/>
    <property type="match status" value="1"/>
</dbReference>
<comment type="catalytic activity">
    <reaction evidence="1 6">
        <text>1-(4-methoxyphenyl)-N-methyl-N-[(3-methyloxetan-3-yl)methyl]methanamine + H2O = 2-{[(4-methoxybenzyl)(methyl)amino]methyl}-2-methylpropane-1,3-diol</text>
        <dbReference type="Rhea" id="RHEA:55764"/>
        <dbReference type="ChEBI" id="CHEBI:15377"/>
        <dbReference type="ChEBI" id="CHEBI:139161"/>
        <dbReference type="ChEBI" id="CHEBI:139164"/>
        <dbReference type="EC" id="3.3.2.9"/>
    </reaction>
</comment>
<dbReference type="InterPro" id="IPR016292">
    <property type="entry name" value="Epoxide_hydrolase"/>
</dbReference>
<evidence type="ECO:0000256" key="8">
    <source>
        <dbReference type="SAM" id="Phobius"/>
    </source>
</evidence>
<dbReference type="AlphaFoldDB" id="A0A553P1N0"/>
<dbReference type="GO" id="GO:0097176">
    <property type="term" value="P:epoxide metabolic process"/>
    <property type="evidence" value="ECO:0007669"/>
    <property type="project" value="TreeGrafter"/>
</dbReference>
<evidence type="ECO:0000256" key="6">
    <source>
        <dbReference type="PIRNR" id="PIRNR001112"/>
    </source>
</evidence>
<evidence type="ECO:0000256" key="1">
    <source>
        <dbReference type="ARBA" id="ARBA00000221"/>
    </source>
</evidence>
<dbReference type="SUPFAM" id="SSF53474">
    <property type="entry name" value="alpha/beta-Hydrolases"/>
    <property type="match status" value="1"/>
</dbReference>
<keyword evidence="8" id="KW-0812">Transmembrane</keyword>
<feature type="transmembrane region" description="Helical" evidence="8">
    <location>
        <begin position="5"/>
        <end position="28"/>
    </location>
</feature>
<dbReference type="InterPro" id="IPR010497">
    <property type="entry name" value="Epoxide_hydro_N"/>
</dbReference>
<evidence type="ECO:0000256" key="4">
    <source>
        <dbReference type="ARBA" id="ARBA00022797"/>
    </source>
</evidence>
<evidence type="ECO:0000259" key="9">
    <source>
        <dbReference type="Pfam" id="PF06441"/>
    </source>
</evidence>
<feature type="domain" description="Epoxide hydrolase N-terminal" evidence="9">
    <location>
        <begin position="58"/>
        <end position="170"/>
    </location>
</feature>